<dbReference type="RefSeq" id="WP_229688282.1">
    <property type="nucleotide sequence ID" value="NZ_BMMJ01000003.1"/>
</dbReference>
<name>A0A1C6TXB5_9ACTN</name>
<dbReference type="EMBL" id="FMIA01000002">
    <property type="protein sequence ID" value="SCL46397.1"/>
    <property type="molecule type" value="Genomic_DNA"/>
</dbReference>
<dbReference type="AlphaFoldDB" id="A0A1C6TXB5"/>
<evidence type="ECO:0000313" key="3">
    <source>
        <dbReference type="EMBL" id="SCL46397.1"/>
    </source>
</evidence>
<dbReference type="GO" id="GO:0016627">
    <property type="term" value="F:oxidoreductase activity, acting on the CH-CH group of donors"/>
    <property type="evidence" value="ECO:0007669"/>
    <property type="project" value="TreeGrafter"/>
</dbReference>
<dbReference type="GO" id="GO:0070967">
    <property type="term" value="F:coenzyme F420 binding"/>
    <property type="evidence" value="ECO:0007669"/>
    <property type="project" value="TreeGrafter"/>
</dbReference>
<dbReference type="STRING" id="683228.GA0070617_0253"/>
<evidence type="ECO:0000313" key="4">
    <source>
        <dbReference type="Proteomes" id="UP000198937"/>
    </source>
</evidence>
<dbReference type="PANTHER" id="PTHR35176">
    <property type="entry name" value="HEME OXYGENASE HI_0854-RELATED"/>
    <property type="match status" value="1"/>
</dbReference>
<dbReference type="InterPro" id="IPR012349">
    <property type="entry name" value="Split_barrel_FMN-bd"/>
</dbReference>
<reference evidence="4" key="1">
    <citation type="submission" date="2016-06" db="EMBL/GenBank/DDBJ databases">
        <authorList>
            <person name="Varghese N."/>
            <person name="Submissions Spin"/>
        </authorList>
    </citation>
    <scope>NUCLEOTIDE SEQUENCE [LARGE SCALE GENOMIC DNA]</scope>
    <source>
        <strain evidence="4">DSM 45577</strain>
    </source>
</reference>
<dbReference type="Gene3D" id="2.30.110.10">
    <property type="entry name" value="Electron Transport, Fmn-binding Protein, Chain A"/>
    <property type="match status" value="1"/>
</dbReference>
<proteinExistence type="predicted"/>
<dbReference type="PANTHER" id="PTHR35176:SF6">
    <property type="entry name" value="HEME OXYGENASE HI_0854-RELATED"/>
    <property type="match status" value="1"/>
</dbReference>
<protein>
    <submittedName>
        <fullName evidence="3">PPOX class probable F420-dependent enzyme</fullName>
    </submittedName>
</protein>
<accession>A0A1C6TXB5</accession>
<sequence length="167" mass="18317">MPIRMAASLRRQEEGGTPPLGCAALGVRWASTWFHGSMSGSTVPLPHDVRLRLADERNVWLCTLRGDGSPHVTPVWFVYLDCVWWIGCDGRSVKVRNVRADPRVSLALEDGVAPVVAEGAARVHHADFPAPIVTAFAGKYAGWDIRGDDRVLLEVPVRRWLLAGTAQ</sequence>
<gene>
    <name evidence="3" type="ORF">GA0070617_0253</name>
</gene>
<dbReference type="GO" id="GO:0005829">
    <property type="term" value="C:cytosol"/>
    <property type="evidence" value="ECO:0007669"/>
    <property type="project" value="TreeGrafter"/>
</dbReference>
<dbReference type="InterPro" id="IPR011576">
    <property type="entry name" value="Pyridox_Oxase_N"/>
</dbReference>
<evidence type="ECO:0000256" key="1">
    <source>
        <dbReference type="ARBA" id="ARBA00023002"/>
    </source>
</evidence>
<keyword evidence="1" id="KW-0560">Oxidoreductase</keyword>
<dbReference type="Proteomes" id="UP000198937">
    <property type="component" value="Unassembled WGS sequence"/>
</dbReference>
<feature type="domain" description="Pyridoxamine 5'-phosphate oxidase N-terminal" evidence="2">
    <location>
        <begin position="48"/>
        <end position="159"/>
    </location>
</feature>
<dbReference type="InterPro" id="IPR052019">
    <property type="entry name" value="F420H2_bilvrd_red/Heme_oxyg"/>
</dbReference>
<dbReference type="SUPFAM" id="SSF50475">
    <property type="entry name" value="FMN-binding split barrel"/>
    <property type="match status" value="1"/>
</dbReference>
<evidence type="ECO:0000259" key="2">
    <source>
        <dbReference type="Pfam" id="PF01243"/>
    </source>
</evidence>
<dbReference type="Pfam" id="PF01243">
    <property type="entry name" value="PNPOx_N"/>
    <property type="match status" value="1"/>
</dbReference>
<organism evidence="3 4">
    <name type="scientific">Micromonospora yangpuensis</name>
    <dbReference type="NCBI Taxonomy" id="683228"/>
    <lineage>
        <taxon>Bacteria</taxon>
        <taxon>Bacillati</taxon>
        <taxon>Actinomycetota</taxon>
        <taxon>Actinomycetes</taxon>
        <taxon>Micromonosporales</taxon>
        <taxon>Micromonosporaceae</taxon>
        <taxon>Micromonospora</taxon>
    </lineage>
</organism>
<keyword evidence="4" id="KW-1185">Reference proteome</keyword>